<dbReference type="Proteomes" id="UP000230233">
    <property type="component" value="Chromosome V"/>
</dbReference>
<keyword evidence="1" id="KW-0175">Coiled coil</keyword>
<accession>A0A2G5TPU5</accession>
<dbReference type="EMBL" id="PDUG01000005">
    <property type="protein sequence ID" value="PIC29325.1"/>
    <property type="molecule type" value="Genomic_DNA"/>
</dbReference>
<comment type="caution">
    <text evidence="2">The sequence shown here is derived from an EMBL/GenBank/DDBJ whole genome shotgun (WGS) entry which is preliminary data.</text>
</comment>
<dbReference type="AlphaFoldDB" id="A0A2G5TPU5"/>
<evidence type="ECO:0000313" key="2">
    <source>
        <dbReference type="EMBL" id="PIC29325.1"/>
    </source>
</evidence>
<name>A0A2G5TPU5_9PELO</name>
<evidence type="ECO:0000313" key="3">
    <source>
        <dbReference type="Proteomes" id="UP000230233"/>
    </source>
</evidence>
<gene>
    <name evidence="2" type="primary">Cnig_chr_V.g20941</name>
    <name evidence="2" type="ORF">B9Z55_020941</name>
</gene>
<dbReference type="OrthoDB" id="5819143at2759"/>
<keyword evidence="3" id="KW-1185">Reference proteome</keyword>
<protein>
    <submittedName>
        <fullName evidence="2">Uncharacterized protein</fullName>
    </submittedName>
</protein>
<feature type="coiled-coil region" evidence="1">
    <location>
        <begin position="9"/>
        <end position="36"/>
    </location>
</feature>
<proteinExistence type="predicted"/>
<dbReference type="STRING" id="1611254.A0A2G5TPU5"/>
<sequence length="105" mass="12220">MSGLIRTQIGLAKRRIKDALERIEELSTEAELIADETTEIYNDLVSICDIADILRVERDRILQLDAQWSQLCDTDPKERTIMQDYKKRLGDYLEEIRPVAEKLVL</sequence>
<evidence type="ECO:0000256" key="1">
    <source>
        <dbReference type="SAM" id="Coils"/>
    </source>
</evidence>
<organism evidence="2 3">
    <name type="scientific">Caenorhabditis nigoni</name>
    <dbReference type="NCBI Taxonomy" id="1611254"/>
    <lineage>
        <taxon>Eukaryota</taxon>
        <taxon>Metazoa</taxon>
        <taxon>Ecdysozoa</taxon>
        <taxon>Nematoda</taxon>
        <taxon>Chromadorea</taxon>
        <taxon>Rhabditida</taxon>
        <taxon>Rhabditina</taxon>
        <taxon>Rhabditomorpha</taxon>
        <taxon>Rhabditoidea</taxon>
        <taxon>Rhabditidae</taxon>
        <taxon>Peloderinae</taxon>
        <taxon>Caenorhabditis</taxon>
    </lineage>
</organism>
<reference evidence="3" key="1">
    <citation type="submission" date="2017-10" db="EMBL/GenBank/DDBJ databases">
        <title>Rapid genome shrinkage in a self-fertile nematode reveals novel sperm competition proteins.</title>
        <authorList>
            <person name="Yin D."/>
            <person name="Schwarz E.M."/>
            <person name="Thomas C.G."/>
            <person name="Felde R.L."/>
            <person name="Korf I.F."/>
            <person name="Cutter A.D."/>
            <person name="Schartner C.M."/>
            <person name="Ralston E.J."/>
            <person name="Meyer B.J."/>
            <person name="Haag E.S."/>
        </authorList>
    </citation>
    <scope>NUCLEOTIDE SEQUENCE [LARGE SCALE GENOMIC DNA]</scope>
    <source>
        <strain evidence="3">JU1422</strain>
    </source>
</reference>